<dbReference type="RefSeq" id="WP_023570791.1">
    <property type="nucleotide sequence ID" value="NZ_AVBI01000016.1"/>
</dbReference>
<dbReference type="STRING" id="1341154.FCR2A7T_16630"/>
<dbReference type="Proteomes" id="UP000319848">
    <property type="component" value="Unassembled WGS sequence"/>
</dbReference>
<evidence type="ECO:0000313" key="3">
    <source>
        <dbReference type="Proteomes" id="UP000319848"/>
    </source>
</evidence>
<keyword evidence="3" id="KW-1185">Reference proteome</keyword>
<dbReference type="AlphaFoldDB" id="V6RZB6"/>
<reference evidence="2 3" key="1">
    <citation type="journal article" date="2015" name="Stand. Genomic Sci.">
        <title>Genomic Encyclopedia of Bacterial and Archaeal Type Strains, Phase III: the genomes of soil and plant-associated and newly described type strains.</title>
        <authorList>
            <person name="Whitman W.B."/>
            <person name="Woyke T."/>
            <person name="Klenk H.P."/>
            <person name="Zhou Y."/>
            <person name="Lilburn T.G."/>
            <person name="Beck B.J."/>
            <person name="De Vos P."/>
            <person name="Vandamme P."/>
            <person name="Eisen J.A."/>
            <person name="Garrity G."/>
            <person name="Hugenholtz P."/>
            <person name="Kyrpides N.C."/>
        </authorList>
    </citation>
    <scope>NUCLEOTIDE SEQUENCE [LARGE SCALE GENOMIC DNA]</scope>
    <source>
        <strain evidence="2 3">CGMCC 1.7270</strain>
    </source>
</reference>
<accession>V6RZB6</accession>
<evidence type="ECO:0000313" key="2">
    <source>
        <dbReference type="EMBL" id="TWI14616.1"/>
    </source>
</evidence>
<organism evidence="2 3">
    <name type="scientific">Flavobacterium cauense R2A-7</name>
    <dbReference type="NCBI Taxonomy" id="1341154"/>
    <lineage>
        <taxon>Bacteria</taxon>
        <taxon>Pseudomonadati</taxon>
        <taxon>Bacteroidota</taxon>
        <taxon>Flavobacteriia</taxon>
        <taxon>Flavobacteriales</taxon>
        <taxon>Flavobacteriaceae</taxon>
        <taxon>Flavobacterium</taxon>
    </lineage>
</organism>
<sequence length="432" mass="46565">MKNVTTFLLFLATLALGSCSSSEDGADGSGGSTIAQEIEPAKSFYSNAGTPFKFRLYNYPPTEGNSANNNNHTADIHKIIENNGQISVIGRYSVPAISLQFSGAVLNVNSEFVSPQSSNAVSVPNTNVFDDFEVLDNARLISYNATGGAHGLYGFTGARVNVYNPVFFSGAVSSSANQGYMHTLNDSNFMLSMGLNSNYGKPMLYQYIPSTSSWEGSVVPAMDYVQGSGINIPTTNDASKAGNSDKVFWAWLSYTTTTDNGKINIISYNGSSFSNVTSLDGIGSIGTTFSMEYKHSITIYENPNNLNNPYLVVRRYNTDILDIYKFTGSSIEIVKTGVTLPTAIPVIYGTTRTFKELKFTGNNVYLITGSDKNLYKLSGSTFVVDRPNVTLEGERITAIEGTSSGLLMSVAKTLNTSPQPKTVSDVILIPNN</sequence>
<evidence type="ECO:0008006" key="4">
    <source>
        <dbReference type="Google" id="ProtNLM"/>
    </source>
</evidence>
<gene>
    <name evidence="2" type="ORF">IP98_00579</name>
</gene>
<proteinExistence type="predicted"/>
<dbReference type="EMBL" id="VLKQ01000002">
    <property type="protein sequence ID" value="TWI14616.1"/>
    <property type="molecule type" value="Genomic_DNA"/>
</dbReference>
<feature type="signal peptide" evidence="1">
    <location>
        <begin position="1"/>
        <end position="17"/>
    </location>
</feature>
<protein>
    <recommendedName>
        <fullName evidence="4">DUF4374 domain-containing protein</fullName>
    </recommendedName>
</protein>
<keyword evidence="1" id="KW-0732">Signal</keyword>
<dbReference type="OrthoDB" id="1489162at2"/>
<evidence type="ECO:0000256" key="1">
    <source>
        <dbReference type="SAM" id="SignalP"/>
    </source>
</evidence>
<name>V6RZB6_9FLAO</name>
<comment type="caution">
    <text evidence="2">The sequence shown here is derived from an EMBL/GenBank/DDBJ whole genome shotgun (WGS) entry which is preliminary data.</text>
</comment>
<feature type="chain" id="PRO_5030178661" description="DUF4374 domain-containing protein" evidence="1">
    <location>
        <begin position="18"/>
        <end position="432"/>
    </location>
</feature>
<dbReference type="PROSITE" id="PS51257">
    <property type="entry name" value="PROKAR_LIPOPROTEIN"/>
    <property type="match status" value="1"/>
</dbReference>